<dbReference type="STRING" id="930146.SAMN05192533_110201"/>
<evidence type="ECO:0000313" key="6">
    <source>
        <dbReference type="EMBL" id="SEN26027.1"/>
    </source>
</evidence>
<dbReference type="Proteomes" id="UP000198553">
    <property type="component" value="Unassembled WGS sequence"/>
</dbReference>
<dbReference type="EMBL" id="FOBW01000010">
    <property type="protein sequence ID" value="SEN26027.1"/>
    <property type="molecule type" value="Genomic_DNA"/>
</dbReference>
<dbReference type="Pfam" id="PF01758">
    <property type="entry name" value="SBF"/>
    <property type="match status" value="1"/>
</dbReference>
<dbReference type="InterPro" id="IPR004710">
    <property type="entry name" value="Bilac:Na_transpt"/>
</dbReference>
<proteinExistence type="predicted"/>
<dbReference type="PANTHER" id="PTHR10361:SF28">
    <property type="entry name" value="P3 PROTEIN-RELATED"/>
    <property type="match status" value="1"/>
</dbReference>
<keyword evidence="3 5" id="KW-1133">Transmembrane helix</keyword>
<keyword evidence="2 5" id="KW-0812">Transmembrane</keyword>
<dbReference type="GO" id="GO:0016020">
    <property type="term" value="C:membrane"/>
    <property type="evidence" value="ECO:0007669"/>
    <property type="project" value="UniProtKB-SubCell"/>
</dbReference>
<feature type="transmembrane region" description="Helical" evidence="5">
    <location>
        <begin position="274"/>
        <end position="293"/>
    </location>
</feature>
<accession>A0A1H8F4E1</accession>
<evidence type="ECO:0000256" key="2">
    <source>
        <dbReference type="ARBA" id="ARBA00022692"/>
    </source>
</evidence>
<keyword evidence="4 5" id="KW-0472">Membrane</keyword>
<dbReference type="InterPro" id="IPR038770">
    <property type="entry name" value="Na+/solute_symporter_sf"/>
</dbReference>
<feature type="transmembrane region" description="Helical" evidence="5">
    <location>
        <begin position="56"/>
        <end position="74"/>
    </location>
</feature>
<feature type="transmembrane region" description="Helical" evidence="5">
    <location>
        <begin position="114"/>
        <end position="134"/>
    </location>
</feature>
<feature type="transmembrane region" description="Helical" evidence="5">
    <location>
        <begin position="86"/>
        <end position="107"/>
    </location>
</feature>
<dbReference type="InterPro" id="IPR002657">
    <property type="entry name" value="BilAc:Na_symport/Acr3"/>
</dbReference>
<name>A0A1H8F4E1_9BACI</name>
<feature type="transmembrane region" description="Helical" evidence="5">
    <location>
        <begin position="146"/>
        <end position="168"/>
    </location>
</feature>
<reference evidence="7" key="1">
    <citation type="submission" date="2016-10" db="EMBL/GenBank/DDBJ databases">
        <authorList>
            <person name="Varghese N."/>
            <person name="Submissions S."/>
        </authorList>
    </citation>
    <scope>NUCLEOTIDE SEQUENCE [LARGE SCALE GENOMIC DNA]</scope>
    <source>
        <strain evidence="7">B48,IBRC-M 10115,DSM 25386,CECT 8001</strain>
    </source>
</reference>
<keyword evidence="7" id="KW-1185">Reference proteome</keyword>
<evidence type="ECO:0000256" key="4">
    <source>
        <dbReference type="ARBA" id="ARBA00023136"/>
    </source>
</evidence>
<evidence type="ECO:0000313" key="7">
    <source>
        <dbReference type="Proteomes" id="UP000198553"/>
    </source>
</evidence>
<dbReference type="Gene3D" id="1.20.1530.20">
    <property type="match status" value="1"/>
</dbReference>
<evidence type="ECO:0000256" key="3">
    <source>
        <dbReference type="ARBA" id="ARBA00022989"/>
    </source>
</evidence>
<feature type="transmembrane region" description="Helical" evidence="5">
    <location>
        <begin position="245"/>
        <end position="268"/>
    </location>
</feature>
<gene>
    <name evidence="6" type="ORF">SAMN05192533_110201</name>
</gene>
<feature type="transmembrane region" description="Helical" evidence="5">
    <location>
        <begin position="189"/>
        <end position="207"/>
    </location>
</feature>
<evidence type="ECO:0000256" key="5">
    <source>
        <dbReference type="SAM" id="Phobius"/>
    </source>
</evidence>
<sequence length="309" mass="33842">MPLITPTSVVLGVLFADSLIDFTFLIPWVFAFITFAGSLGSNFSSFKDSLKHPLPLFIILIVLHILMPAWAWTVGHVTFNGDVETITGLVLGMAIPTGISSLIWVTIYRGNIPLTLSIILLDTFLSPFIVPFTLSVMVGSSVEMDVFSIMSGLFWMVVLPSILGMLLNQYTNGKVKEKWSPRLAPFSKLGLGMVVMINGAAVAPYLRNIDLKLVMITVTVFFIAFTGYLFSFAIAKLFKGERETVIALTFTGGMRNISAGAVLAVAYFPPAVAVPVVIAMLFQQVLASLYGYLVDRHFNKQILTKSHSM</sequence>
<evidence type="ECO:0000256" key="1">
    <source>
        <dbReference type="ARBA" id="ARBA00004141"/>
    </source>
</evidence>
<organism evidence="6 7">
    <name type="scientific">Mesobacillus persicus</name>
    <dbReference type="NCBI Taxonomy" id="930146"/>
    <lineage>
        <taxon>Bacteria</taxon>
        <taxon>Bacillati</taxon>
        <taxon>Bacillota</taxon>
        <taxon>Bacilli</taxon>
        <taxon>Bacillales</taxon>
        <taxon>Bacillaceae</taxon>
        <taxon>Mesobacillus</taxon>
    </lineage>
</organism>
<comment type="subcellular location">
    <subcellularLocation>
        <location evidence="1">Membrane</location>
        <topology evidence="1">Multi-pass membrane protein</topology>
    </subcellularLocation>
</comment>
<dbReference type="AlphaFoldDB" id="A0A1H8F4E1"/>
<protein>
    <submittedName>
        <fullName evidence="6">Predicted Na+-dependent transporter</fullName>
    </submittedName>
</protein>
<feature type="transmembrane region" description="Helical" evidence="5">
    <location>
        <begin position="213"/>
        <end position="238"/>
    </location>
</feature>
<dbReference type="PANTHER" id="PTHR10361">
    <property type="entry name" value="SODIUM-BILE ACID COTRANSPORTER"/>
    <property type="match status" value="1"/>
</dbReference>
<feature type="transmembrane region" description="Helical" evidence="5">
    <location>
        <begin position="26"/>
        <end position="44"/>
    </location>
</feature>